<dbReference type="EMBL" id="KJ019150">
    <property type="protein sequence ID" value="AIX43534.1"/>
    <property type="molecule type" value="Genomic_DNA"/>
</dbReference>
<evidence type="ECO:0000313" key="10">
    <source>
        <dbReference type="EMBL" id="AIX32880.1"/>
    </source>
</evidence>
<dbReference type="EMBL" id="KJ019053">
    <property type="protein sequence ID" value="AIX20360.1"/>
    <property type="molecule type" value="Genomic_DNA"/>
</dbReference>
<dbReference type="Proteomes" id="UP000185303">
    <property type="component" value="Segment"/>
</dbReference>
<dbReference type="Proteomes" id="UP000185318">
    <property type="component" value="Segment"/>
</dbReference>
<dbReference type="Proteomes" id="UP000185319">
    <property type="component" value="Segment"/>
</dbReference>
<evidence type="ECO:0000313" key="20">
    <source>
        <dbReference type="Proteomes" id="UP000185291"/>
    </source>
</evidence>
<protein>
    <recommendedName>
        <fullName evidence="21">Baseplate tail tube cap</fullName>
    </recommendedName>
</protein>
<dbReference type="EMBL" id="KJ019143">
    <property type="protein sequence ID" value="AIX41544.1"/>
    <property type="molecule type" value="Genomic_DNA"/>
</dbReference>
<sequence>MAALSSTSPGQLGKYVIPTVQKLNDAMKRRTSLGRGSGKSYTIKNTPANVAAIKEFSRIGSSPKSQKEALAISLQTTDTKVPTITIGSIDKPNIKYNLGDMSEAVVGAAIAARFIYKNRSITTSNVYGVLYGMPPSSNYPGKKGKYTEKTFQSVNENKKVTDQVKVYISLAEVNMAAVMDRSNKDLILPYVRSAVRYANSTTVKKWSKLLYENNRSDKIDVMSDGLGGQTTTKVDVYVKVNDEKVNINVSLKAGDVKQFGQVSGIEFEKQTKLWETSFGFGSEIKSLESKYNQLISDKSTVPQAVTMVYQEVANLFNQGIKRGDAGMIRKFANSIKYFATLNEDNVTLLQVGNDAAKLYSFDDIYQGIENMQLNASITMGKSGLPTLLINETASGQPLIQYRVKQEFKPDGSPYIRNYVEKQTVLGKLIGENL</sequence>
<evidence type="ECO:0000313" key="7">
    <source>
        <dbReference type="EMBL" id="AIX30664.1"/>
    </source>
</evidence>
<evidence type="ECO:0000313" key="1">
    <source>
        <dbReference type="EMBL" id="AIX16704.1"/>
    </source>
</evidence>
<evidence type="ECO:0000313" key="14">
    <source>
        <dbReference type="EMBL" id="AIX41827.1"/>
    </source>
</evidence>
<dbReference type="Proteomes" id="UP000185317">
    <property type="component" value="Segment"/>
</dbReference>
<dbReference type="Proteomes" id="UP000185300">
    <property type="component" value="Segment"/>
</dbReference>
<evidence type="ECO:0000313" key="5">
    <source>
        <dbReference type="EMBL" id="AIX27535.1"/>
    </source>
</evidence>
<dbReference type="EMBL" id="KJ019105">
    <property type="protein sequence ID" value="AIX32880.1"/>
    <property type="molecule type" value="Genomic_DNA"/>
</dbReference>
<evidence type="ECO:0008006" key="21">
    <source>
        <dbReference type="Google" id="ProtNLM"/>
    </source>
</evidence>
<dbReference type="Proteomes" id="UP000185308">
    <property type="component" value="Segment"/>
</dbReference>
<dbReference type="Proteomes" id="UP000185293">
    <property type="component" value="Segment"/>
</dbReference>
<dbReference type="Proteomes" id="UP000185291">
    <property type="component" value="Segment"/>
</dbReference>
<evidence type="ECO:0000313" key="8">
    <source>
        <dbReference type="EMBL" id="AIX30954.1"/>
    </source>
</evidence>
<evidence type="ECO:0000313" key="16">
    <source>
        <dbReference type="EMBL" id="AIX43534.1"/>
    </source>
</evidence>
<evidence type="ECO:0000313" key="19">
    <source>
        <dbReference type="Proteomes" id="UP000185289"/>
    </source>
</evidence>
<dbReference type="Proteomes" id="UP000185297">
    <property type="component" value="Segment"/>
</dbReference>
<evidence type="ECO:0000313" key="9">
    <source>
        <dbReference type="EMBL" id="AIX31240.1"/>
    </source>
</evidence>
<dbReference type="EMBL" id="KJ019107">
    <property type="protein sequence ID" value="AIX33450.1"/>
    <property type="molecule type" value="Genomic_DNA"/>
</dbReference>
<evidence type="ECO:0000313" key="11">
    <source>
        <dbReference type="EMBL" id="AIX33450.1"/>
    </source>
</evidence>
<dbReference type="Proteomes" id="UP000185325">
    <property type="component" value="Segment"/>
</dbReference>
<evidence type="ECO:0000313" key="17">
    <source>
        <dbReference type="EMBL" id="AIX44106.1"/>
    </source>
</evidence>
<dbReference type="EMBL" id="KJ019098">
    <property type="protein sequence ID" value="AIX30954.1"/>
    <property type="molecule type" value="Genomic_DNA"/>
</dbReference>
<dbReference type="EMBL" id="KJ019097">
    <property type="protein sequence ID" value="AIX30664.1"/>
    <property type="molecule type" value="Genomic_DNA"/>
</dbReference>
<name>A0A0E3FRN0_9CAUD</name>
<dbReference type="Proteomes" id="UP000185296">
    <property type="component" value="Segment"/>
</dbReference>
<evidence type="ECO:0000313" key="3">
    <source>
        <dbReference type="EMBL" id="AIX20360.1"/>
    </source>
</evidence>
<proteinExistence type="predicted"/>
<dbReference type="EMBL" id="KJ019095">
    <property type="protein sequence ID" value="AIX30076.1"/>
    <property type="molecule type" value="Genomic_DNA"/>
</dbReference>
<dbReference type="Proteomes" id="UP000185306">
    <property type="component" value="Segment"/>
</dbReference>
<accession>A0A0E3FRN0</accession>
<dbReference type="Proteomes" id="UP000185289">
    <property type="component" value="Segment"/>
</dbReference>
<dbReference type="EMBL" id="KJ019037">
    <property type="protein sequence ID" value="AIX16704.1"/>
    <property type="molecule type" value="Genomic_DNA"/>
</dbReference>
<evidence type="ECO:0000313" key="12">
    <source>
        <dbReference type="EMBL" id="AIX34374.1"/>
    </source>
</evidence>
<dbReference type="EMBL" id="KJ019099">
    <property type="protein sequence ID" value="AIX31240.1"/>
    <property type="molecule type" value="Genomic_DNA"/>
</dbReference>
<dbReference type="EMBL" id="KJ019144">
    <property type="protein sequence ID" value="AIX41827.1"/>
    <property type="molecule type" value="Genomic_DNA"/>
</dbReference>
<dbReference type="Proteomes" id="UP000185322">
    <property type="component" value="Segment"/>
</dbReference>
<evidence type="ECO:0000313" key="18">
    <source>
        <dbReference type="EMBL" id="AIX44814.1"/>
    </source>
</evidence>
<dbReference type="KEGG" id="vg:24172037"/>
<dbReference type="EMBL" id="KJ019152">
    <property type="protein sequence ID" value="AIX44106.1"/>
    <property type="molecule type" value="Genomic_DNA"/>
</dbReference>
<dbReference type="EMBL" id="KJ019145">
    <property type="protein sequence ID" value="AIX42114.1"/>
    <property type="molecule type" value="Genomic_DNA"/>
</dbReference>
<dbReference type="EMBL" id="KJ019155">
    <property type="protein sequence ID" value="AIX44814.1"/>
    <property type="molecule type" value="Genomic_DNA"/>
</dbReference>
<evidence type="ECO:0000313" key="15">
    <source>
        <dbReference type="EMBL" id="AIX42114.1"/>
    </source>
</evidence>
<evidence type="ECO:0000313" key="4">
    <source>
        <dbReference type="EMBL" id="AIX23376.1"/>
    </source>
</evidence>
<dbReference type="Proteomes" id="UP000185312">
    <property type="component" value="Segment"/>
</dbReference>
<dbReference type="RefSeq" id="YP_009134398.1">
    <property type="nucleotide sequence ID" value="NC_026927.1"/>
</dbReference>
<reference evidence="19 20" key="1">
    <citation type="submission" date="2013-12" db="EMBL/GenBank/DDBJ databases">
        <title>Ecological redundancy of diverse viral populations within a natural community.</title>
        <authorList>
            <person name="Gregory A.C."/>
            <person name="LaButti K."/>
            <person name="Copeland A."/>
            <person name="Woyke T."/>
            <person name="Sullivan M.B."/>
        </authorList>
    </citation>
    <scope>NUCLEOTIDE SEQUENCE [LARGE SCALE GENOMIC DNA]</scope>
    <source>
        <strain evidence="13">Syn7803C12</strain>
        <strain evidence="14">Syn7803C14</strain>
        <strain evidence="15">Syn7803C15</strain>
        <strain evidence="16">Syn7803C22</strain>
        <strain evidence="17">Syn7803C25</strain>
        <strain evidence="18">Syn7803C29</strain>
        <strain evidence="1">Syn7803C58</strain>
        <strain evidence="2">Syn7803C6</strain>
        <strain evidence="3">Syn7803C80</strain>
        <strain evidence="4">Syn7803C9</strain>
        <strain evidence="5">Syn7803US13</strain>
        <strain evidence="9">Syn7803US3</strain>
        <strain evidence="6">Syn7803US34</strain>
        <strain evidence="7">Syn7803US37</strain>
        <strain evidence="8">Syn7803US39</strain>
        <strain evidence="10">Syn7803US4</strain>
        <strain evidence="11">Syn7803US52</strain>
        <strain evidence="12">Syn7803US57</strain>
    </source>
</reference>
<dbReference type="EMBL" id="KJ019045">
    <property type="protein sequence ID" value="AIX18482.1"/>
    <property type="molecule type" value="Genomic_DNA"/>
</dbReference>
<evidence type="ECO:0000313" key="6">
    <source>
        <dbReference type="EMBL" id="AIX30076.1"/>
    </source>
</evidence>
<dbReference type="EMBL" id="KJ019111">
    <property type="protein sequence ID" value="AIX34374.1"/>
    <property type="molecule type" value="Genomic_DNA"/>
</dbReference>
<evidence type="ECO:0000313" key="2">
    <source>
        <dbReference type="EMBL" id="AIX18482.1"/>
    </source>
</evidence>
<dbReference type="Proteomes" id="UP000185311">
    <property type="component" value="Segment"/>
</dbReference>
<dbReference type="Proteomes" id="UP000185313">
    <property type="component" value="Segment"/>
</dbReference>
<dbReference type="EMBL" id="KJ019085">
    <property type="protein sequence ID" value="AIX27535.1"/>
    <property type="molecule type" value="Genomic_DNA"/>
</dbReference>
<dbReference type="EMBL" id="KJ019066">
    <property type="protein sequence ID" value="AIX23376.1"/>
    <property type="molecule type" value="Genomic_DNA"/>
</dbReference>
<gene>
    <name evidence="13" type="ORF">Syn7803C12_182</name>
    <name evidence="14" type="ORF">Syn7803C14_176</name>
    <name evidence="15" type="ORF">Syn7803C15_183</name>
    <name evidence="16" type="ORF">Syn7803C22_184</name>
    <name evidence="17" type="ORF">Syn7803C25_183</name>
    <name evidence="18" type="ORF">Syn7803C29_177</name>
    <name evidence="1" type="ORF">Syn7803C58_179</name>
    <name evidence="2" type="ORF">Syn7803C6_183</name>
    <name evidence="3" type="ORF">Syn7803C80_183</name>
    <name evidence="4" type="ORF">Syn7803C9_186</name>
    <name evidence="5" type="ORF">Syn7803US13_175</name>
    <name evidence="6" type="ORF">Syn7803US34_181</name>
    <name evidence="7" type="ORF">Syn7803US37_187</name>
    <name evidence="8" type="ORF">Syn7803US39_183</name>
    <name evidence="9" type="ORF">Syn7803US3_183</name>
    <name evidence="10" type="ORF">Syn7803US4_179</name>
    <name evidence="11" type="ORF">Syn7803US52_178</name>
    <name evidence="12" type="ORF">Syn7803US57_176</name>
</gene>
<dbReference type="Proteomes" id="UP000185305">
    <property type="component" value="Segment"/>
</dbReference>
<organism evidence="10 20">
    <name type="scientific">Synechococcus phage ACG-2014f</name>
    <dbReference type="NCBI Taxonomy" id="1493511"/>
    <lineage>
        <taxon>Viruses</taxon>
        <taxon>Duplodnaviria</taxon>
        <taxon>Heunggongvirae</taxon>
        <taxon>Uroviricota</taxon>
        <taxon>Caudoviricetes</taxon>
        <taxon>Pantevenvirales</taxon>
        <taxon>Kyanoviridae</taxon>
        <taxon>Atlauavirus</taxon>
        <taxon>Atlauavirus tusconc8</taxon>
    </lineage>
</organism>
<evidence type="ECO:0000313" key="13">
    <source>
        <dbReference type="EMBL" id="AIX41544.1"/>
    </source>
</evidence>